<gene>
    <name evidence="2" type="ORF">DARMORV10_C04P08210.1</name>
    <name evidence="3" type="ORF">DARMORV10_C04P08240.1</name>
</gene>
<dbReference type="EMBL" id="HG994368">
    <property type="protein sequence ID" value="CAF1809125.1"/>
    <property type="molecule type" value="Genomic_DNA"/>
</dbReference>
<keyword evidence="1" id="KW-1133">Transmembrane helix</keyword>
<keyword evidence="1" id="KW-0812">Transmembrane</keyword>
<dbReference type="AlphaFoldDB" id="A0A816JQ78"/>
<dbReference type="EMBL" id="HG994368">
    <property type="protein sequence ID" value="CAF1809172.1"/>
    <property type="molecule type" value="Genomic_DNA"/>
</dbReference>
<proteinExistence type="predicted"/>
<keyword evidence="1" id="KW-0472">Membrane</keyword>
<accession>A0A816JQ78</accession>
<dbReference type="Proteomes" id="UP001295469">
    <property type="component" value="Chromosome C04"/>
</dbReference>
<sequence>MFRDLVSGVIICDIWLWLLHFVVYVLFRFVSLDLVSAVSCIDV</sequence>
<organism evidence="3">
    <name type="scientific">Brassica napus</name>
    <name type="common">Rape</name>
    <dbReference type="NCBI Taxonomy" id="3708"/>
    <lineage>
        <taxon>Eukaryota</taxon>
        <taxon>Viridiplantae</taxon>
        <taxon>Streptophyta</taxon>
        <taxon>Embryophyta</taxon>
        <taxon>Tracheophyta</taxon>
        <taxon>Spermatophyta</taxon>
        <taxon>Magnoliopsida</taxon>
        <taxon>eudicotyledons</taxon>
        <taxon>Gunneridae</taxon>
        <taxon>Pentapetalae</taxon>
        <taxon>rosids</taxon>
        <taxon>malvids</taxon>
        <taxon>Brassicales</taxon>
        <taxon>Brassicaceae</taxon>
        <taxon>Brassiceae</taxon>
        <taxon>Brassica</taxon>
    </lineage>
</organism>
<feature type="transmembrane region" description="Helical" evidence="1">
    <location>
        <begin position="6"/>
        <end position="27"/>
    </location>
</feature>
<reference evidence="3" key="1">
    <citation type="submission" date="2021-01" db="EMBL/GenBank/DDBJ databases">
        <authorList>
            <consortium name="Genoscope - CEA"/>
            <person name="William W."/>
        </authorList>
    </citation>
    <scope>NUCLEOTIDE SEQUENCE</scope>
</reference>
<evidence type="ECO:0000256" key="1">
    <source>
        <dbReference type="SAM" id="Phobius"/>
    </source>
</evidence>
<name>A0A816JQ78_BRANA</name>
<evidence type="ECO:0000313" key="2">
    <source>
        <dbReference type="EMBL" id="CAF1809125.1"/>
    </source>
</evidence>
<evidence type="ECO:0000313" key="3">
    <source>
        <dbReference type="EMBL" id="CAF1809172.1"/>
    </source>
</evidence>
<protein>
    <submittedName>
        <fullName evidence="3">(rape) hypothetical protein</fullName>
    </submittedName>
</protein>